<dbReference type="AlphaFoldDB" id="A0A0F9D1V4"/>
<accession>A0A0F9D1V4</accession>
<comment type="caution">
    <text evidence="1">The sequence shown here is derived from an EMBL/GenBank/DDBJ whole genome shotgun (WGS) entry which is preliminary data.</text>
</comment>
<organism evidence="1">
    <name type="scientific">marine sediment metagenome</name>
    <dbReference type="NCBI Taxonomy" id="412755"/>
    <lineage>
        <taxon>unclassified sequences</taxon>
        <taxon>metagenomes</taxon>
        <taxon>ecological metagenomes</taxon>
    </lineage>
</organism>
<sequence>MMESMKVITVTTHWDCECEINYIHPKNKKVCEVCGIEEDWGPDSRPNEMRLVDGEIRSIH</sequence>
<gene>
    <name evidence="1" type="ORF">LCGC14_2542690</name>
</gene>
<dbReference type="EMBL" id="LAZR01041532">
    <property type="protein sequence ID" value="KKL11746.1"/>
    <property type="molecule type" value="Genomic_DNA"/>
</dbReference>
<reference evidence="1" key="1">
    <citation type="journal article" date="2015" name="Nature">
        <title>Complex archaea that bridge the gap between prokaryotes and eukaryotes.</title>
        <authorList>
            <person name="Spang A."/>
            <person name="Saw J.H."/>
            <person name="Jorgensen S.L."/>
            <person name="Zaremba-Niedzwiedzka K."/>
            <person name="Martijn J."/>
            <person name="Lind A.E."/>
            <person name="van Eijk R."/>
            <person name="Schleper C."/>
            <person name="Guy L."/>
            <person name="Ettema T.J."/>
        </authorList>
    </citation>
    <scope>NUCLEOTIDE SEQUENCE</scope>
</reference>
<evidence type="ECO:0000313" key="1">
    <source>
        <dbReference type="EMBL" id="KKL11746.1"/>
    </source>
</evidence>
<name>A0A0F9D1V4_9ZZZZ</name>
<protein>
    <submittedName>
        <fullName evidence="1">Uncharacterized protein</fullName>
    </submittedName>
</protein>
<proteinExistence type="predicted"/>